<dbReference type="InterPro" id="IPR004681">
    <property type="entry name" value="TRAP_DctM"/>
</dbReference>
<protein>
    <recommendedName>
        <fullName evidence="7">TRAP transporter large permease protein</fullName>
    </recommendedName>
</protein>
<comment type="similarity">
    <text evidence="7">Belongs to the TRAP transporter large permease family.</text>
</comment>
<feature type="transmembrane region" description="Helical" evidence="7">
    <location>
        <begin position="273"/>
        <end position="291"/>
    </location>
</feature>
<evidence type="ECO:0000256" key="2">
    <source>
        <dbReference type="ARBA" id="ARBA00022475"/>
    </source>
</evidence>
<dbReference type="PANTHER" id="PTHR33362">
    <property type="entry name" value="SIALIC ACID TRAP TRANSPORTER PERMEASE PROTEIN SIAT-RELATED"/>
    <property type="match status" value="1"/>
</dbReference>
<feature type="transmembrane region" description="Helical" evidence="7">
    <location>
        <begin position="336"/>
        <end position="357"/>
    </location>
</feature>
<name>A0A839ST09_9PROT</name>
<evidence type="ECO:0000259" key="8">
    <source>
        <dbReference type="Pfam" id="PF06808"/>
    </source>
</evidence>
<dbReference type="PANTHER" id="PTHR33362:SF7">
    <property type="entry name" value="SLL1103 PROTEIN"/>
    <property type="match status" value="1"/>
</dbReference>
<evidence type="ECO:0000256" key="3">
    <source>
        <dbReference type="ARBA" id="ARBA00022519"/>
    </source>
</evidence>
<feature type="transmembrane region" description="Helical" evidence="7">
    <location>
        <begin position="303"/>
        <end position="324"/>
    </location>
</feature>
<feature type="transmembrane region" description="Helical" evidence="7">
    <location>
        <begin position="110"/>
        <end position="134"/>
    </location>
</feature>
<organism evidence="9 10">
    <name type="scientific">Limibacillus halophilus</name>
    <dbReference type="NCBI Taxonomy" id="1579333"/>
    <lineage>
        <taxon>Bacteria</taxon>
        <taxon>Pseudomonadati</taxon>
        <taxon>Pseudomonadota</taxon>
        <taxon>Alphaproteobacteria</taxon>
        <taxon>Rhodospirillales</taxon>
        <taxon>Rhodovibrionaceae</taxon>
        <taxon>Limibacillus</taxon>
    </lineage>
</organism>
<dbReference type="GO" id="GO:0022857">
    <property type="term" value="F:transmembrane transporter activity"/>
    <property type="evidence" value="ECO:0007669"/>
    <property type="project" value="UniProtKB-UniRule"/>
</dbReference>
<evidence type="ECO:0000256" key="5">
    <source>
        <dbReference type="ARBA" id="ARBA00022989"/>
    </source>
</evidence>
<keyword evidence="7" id="KW-0813">Transport</keyword>
<evidence type="ECO:0000256" key="7">
    <source>
        <dbReference type="RuleBase" id="RU369079"/>
    </source>
</evidence>
<evidence type="ECO:0000256" key="1">
    <source>
        <dbReference type="ARBA" id="ARBA00004429"/>
    </source>
</evidence>
<comment type="caution">
    <text evidence="9">The sequence shown here is derived from an EMBL/GenBank/DDBJ whole genome shotgun (WGS) entry which is preliminary data.</text>
</comment>
<feature type="domain" description="TRAP C4-dicarboxylate transport system permease DctM subunit" evidence="8">
    <location>
        <begin position="17"/>
        <end position="448"/>
    </location>
</feature>
<evidence type="ECO:0000313" key="9">
    <source>
        <dbReference type="EMBL" id="MBB3065997.1"/>
    </source>
</evidence>
<dbReference type="NCBIfam" id="TIGR00786">
    <property type="entry name" value="dctM"/>
    <property type="match status" value="1"/>
</dbReference>
<keyword evidence="6 7" id="KW-0472">Membrane</keyword>
<sequence>MPVNEIFAILLLVFTGVFIMFGFPVAFTLAGVSILMALAGSLFGVFDFFFYSSISARYFGIMTNEVLVAIPLFVFMGVMLERSKIAEALLTTMGQAFGAVRGGIGISVTLVGMLLAAATGIVGATVVTMGLLSLPTMLRAGYDKKLAVGVICASGTLGQIIPPSIALVILGDALAGVYTESQLAKGNFIFEPFSVIDLFAGALLPGLMLVGFYVAWLVFLAIRKPEVSPAFYDQDVKLKALLLDLCSAMLPPCLLVLAVLGSIIGGLATPTEAASFGGVGATILAAAKGQLSWDLLRSVSQSTVKITCMVFGILLGASIFSLTFRGFGGDALVHHFLTGLPGGFTTAMLIVMVVIFLLGFILDFIEIVFIVVPIVAPALFHADISPVWLGVMIAVNLQTSFLTPPFGWALFYVRAVAPPSIRTTEIYRGVMPFVAIQLIALGVLWLYPDISTWLPRVLFN</sequence>
<keyword evidence="10" id="KW-1185">Reference proteome</keyword>
<keyword evidence="5 7" id="KW-1133">Transmembrane helix</keyword>
<feature type="transmembrane region" description="Helical" evidence="7">
    <location>
        <begin position="425"/>
        <end position="447"/>
    </location>
</feature>
<dbReference type="GO" id="GO:0005886">
    <property type="term" value="C:plasma membrane"/>
    <property type="evidence" value="ECO:0007669"/>
    <property type="project" value="UniProtKB-SubCell"/>
</dbReference>
<reference evidence="9 10" key="1">
    <citation type="submission" date="2020-08" db="EMBL/GenBank/DDBJ databases">
        <title>Genomic Encyclopedia of Type Strains, Phase III (KMG-III): the genomes of soil and plant-associated and newly described type strains.</title>
        <authorList>
            <person name="Whitman W."/>
        </authorList>
    </citation>
    <scope>NUCLEOTIDE SEQUENCE [LARGE SCALE GENOMIC DNA]</scope>
    <source>
        <strain evidence="9 10">CECT 8803</strain>
    </source>
</reference>
<feature type="transmembrane region" description="Helical" evidence="7">
    <location>
        <begin position="364"/>
        <end position="382"/>
    </location>
</feature>
<comment type="subunit">
    <text evidence="7">The complex comprises the extracytoplasmic solute receptor protein and the two transmembrane proteins.</text>
</comment>
<feature type="transmembrane region" description="Helical" evidence="7">
    <location>
        <begin position="6"/>
        <end position="27"/>
    </location>
</feature>
<dbReference type="Proteomes" id="UP000581135">
    <property type="component" value="Unassembled WGS sequence"/>
</dbReference>
<keyword evidence="3 7" id="KW-0997">Cell inner membrane</keyword>
<feature type="transmembrane region" description="Helical" evidence="7">
    <location>
        <begin position="146"/>
        <end position="178"/>
    </location>
</feature>
<dbReference type="EMBL" id="JACHXA010000006">
    <property type="protein sequence ID" value="MBB3065997.1"/>
    <property type="molecule type" value="Genomic_DNA"/>
</dbReference>
<keyword evidence="4 7" id="KW-0812">Transmembrane</keyword>
<gene>
    <name evidence="9" type="ORF">FHR98_002300</name>
</gene>
<feature type="transmembrane region" description="Helical" evidence="7">
    <location>
        <begin position="388"/>
        <end position="413"/>
    </location>
</feature>
<evidence type="ECO:0000256" key="4">
    <source>
        <dbReference type="ARBA" id="ARBA00022692"/>
    </source>
</evidence>
<feature type="transmembrane region" description="Helical" evidence="7">
    <location>
        <begin position="34"/>
        <end position="52"/>
    </location>
</feature>
<keyword evidence="2" id="KW-1003">Cell membrane</keyword>
<feature type="transmembrane region" description="Helical" evidence="7">
    <location>
        <begin position="198"/>
        <end position="220"/>
    </location>
</feature>
<accession>A0A839ST09</accession>
<comment type="subcellular location">
    <subcellularLocation>
        <location evidence="1 7">Cell inner membrane</location>
        <topology evidence="1 7">Multi-pass membrane protein</topology>
    </subcellularLocation>
</comment>
<dbReference type="RefSeq" id="WP_183416819.1">
    <property type="nucleotide sequence ID" value="NZ_JACHXA010000006.1"/>
</dbReference>
<feature type="transmembrane region" description="Helical" evidence="7">
    <location>
        <begin position="58"/>
        <end position="78"/>
    </location>
</feature>
<dbReference type="Pfam" id="PF06808">
    <property type="entry name" value="DctM"/>
    <property type="match status" value="1"/>
</dbReference>
<dbReference type="AlphaFoldDB" id="A0A839ST09"/>
<proteinExistence type="inferred from homology"/>
<evidence type="ECO:0000313" key="10">
    <source>
        <dbReference type="Proteomes" id="UP000581135"/>
    </source>
</evidence>
<evidence type="ECO:0000256" key="6">
    <source>
        <dbReference type="ARBA" id="ARBA00023136"/>
    </source>
</evidence>
<feature type="transmembrane region" description="Helical" evidence="7">
    <location>
        <begin position="241"/>
        <end position="267"/>
    </location>
</feature>
<comment type="function">
    <text evidence="7">Part of the tripartite ATP-independent periplasmic (TRAP) transport system.</text>
</comment>
<dbReference type="InterPro" id="IPR010656">
    <property type="entry name" value="DctM"/>
</dbReference>